<name>A0ABP0HGG5_9DINO</name>
<dbReference type="Gene3D" id="3.40.250.10">
    <property type="entry name" value="Rhodanese-like domain"/>
    <property type="match status" value="1"/>
</dbReference>
<comment type="caution">
    <text evidence="2">The sequence shown here is derived from an EMBL/GenBank/DDBJ whole genome shotgun (WGS) entry which is preliminary data.</text>
</comment>
<evidence type="ECO:0000259" key="1">
    <source>
        <dbReference type="PROSITE" id="PS50206"/>
    </source>
</evidence>
<dbReference type="PANTHER" id="PTHR10828:SF50">
    <property type="entry name" value="REDUCTASE (ARC2), PUTATIVE (AFU_ORTHOLOGUE AFUA_6G13400)-RELATED"/>
    <property type="match status" value="1"/>
</dbReference>
<dbReference type="SUPFAM" id="SSF52821">
    <property type="entry name" value="Rhodanese/Cell cycle control phosphatase"/>
    <property type="match status" value="1"/>
</dbReference>
<accession>A0ABP0HGG5</accession>
<reference evidence="2 3" key="1">
    <citation type="submission" date="2024-02" db="EMBL/GenBank/DDBJ databases">
        <authorList>
            <person name="Chen Y."/>
            <person name="Shah S."/>
            <person name="Dougan E. K."/>
            <person name="Thang M."/>
            <person name="Chan C."/>
        </authorList>
    </citation>
    <scope>NUCLEOTIDE SEQUENCE [LARGE SCALE GENOMIC DNA]</scope>
</reference>
<dbReference type="InterPro" id="IPR001763">
    <property type="entry name" value="Rhodanese-like_dom"/>
</dbReference>
<dbReference type="Proteomes" id="UP001642464">
    <property type="component" value="Unassembled WGS sequence"/>
</dbReference>
<feature type="non-terminal residue" evidence="2">
    <location>
        <position position="1"/>
    </location>
</feature>
<dbReference type="PROSITE" id="PS50206">
    <property type="entry name" value="RHODANESE_3"/>
    <property type="match status" value="1"/>
</dbReference>
<evidence type="ECO:0000313" key="3">
    <source>
        <dbReference type="Proteomes" id="UP001642464"/>
    </source>
</evidence>
<feature type="domain" description="Rhodanese" evidence="1">
    <location>
        <begin position="7"/>
        <end position="110"/>
    </location>
</feature>
<dbReference type="SMART" id="SM00450">
    <property type="entry name" value="RHOD"/>
    <property type="match status" value="1"/>
</dbReference>
<evidence type="ECO:0000313" key="2">
    <source>
        <dbReference type="EMBL" id="CAK8988952.1"/>
    </source>
</evidence>
<keyword evidence="3" id="KW-1185">Reference proteome</keyword>
<dbReference type="PANTHER" id="PTHR10828">
    <property type="entry name" value="M-PHASE INDUCER PHOSPHATASE DUAL SPECIFICITY PHOSPHATASE CDC25"/>
    <property type="match status" value="1"/>
</dbReference>
<sequence>EVAKLLQAGSCLLVDLRDADRNVGTINGAINVPAIKRTNGTVTLPFFTEIQKYANQWAQFPLVVLFCQHSADRAPQHAGWFKNYARQGQRVAIMRGGFRGWQAARLPIAA</sequence>
<protein>
    <recommendedName>
        <fullName evidence="1">Rhodanese domain-containing protein</fullName>
    </recommendedName>
</protein>
<dbReference type="EMBL" id="CAXAMM010000791">
    <property type="protein sequence ID" value="CAK8988952.1"/>
    <property type="molecule type" value="Genomic_DNA"/>
</dbReference>
<dbReference type="InterPro" id="IPR036873">
    <property type="entry name" value="Rhodanese-like_dom_sf"/>
</dbReference>
<proteinExistence type="predicted"/>
<dbReference type="Pfam" id="PF00581">
    <property type="entry name" value="Rhodanese"/>
    <property type="match status" value="1"/>
</dbReference>
<gene>
    <name evidence="2" type="ORF">SCF082_LOCUS1601</name>
</gene>
<organism evidence="2 3">
    <name type="scientific">Durusdinium trenchii</name>
    <dbReference type="NCBI Taxonomy" id="1381693"/>
    <lineage>
        <taxon>Eukaryota</taxon>
        <taxon>Sar</taxon>
        <taxon>Alveolata</taxon>
        <taxon>Dinophyceae</taxon>
        <taxon>Suessiales</taxon>
        <taxon>Symbiodiniaceae</taxon>
        <taxon>Durusdinium</taxon>
    </lineage>
</organism>